<dbReference type="SUPFAM" id="SSF46785">
    <property type="entry name" value="Winged helix' DNA-binding domain"/>
    <property type="match status" value="1"/>
</dbReference>
<evidence type="ECO:0000259" key="15">
    <source>
        <dbReference type="PROSITE" id="PS50944"/>
    </source>
</evidence>
<evidence type="ECO:0000256" key="9">
    <source>
        <dbReference type="ARBA" id="ARBA00023159"/>
    </source>
</evidence>
<keyword evidence="17" id="KW-1185">Reference proteome</keyword>
<dbReference type="STRING" id="1715691.TA5113_03327"/>
<dbReference type="Pfam" id="PF01325">
    <property type="entry name" value="Fe_dep_repress"/>
    <property type="match status" value="1"/>
</dbReference>
<evidence type="ECO:0000313" key="16">
    <source>
        <dbReference type="EMBL" id="CUK25129.1"/>
    </source>
</evidence>
<protein>
    <recommendedName>
        <fullName evidence="4">Transcriptional regulator MntR</fullName>
    </recommendedName>
    <alternativeName>
        <fullName evidence="13">Manganese transport regulator</fullName>
    </alternativeName>
</protein>
<dbReference type="Gene3D" id="1.10.60.10">
    <property type="entry name" value="Iron dependent repressor, metal binding and dimerisation domain"/>
    <property type="match status" value="1"/>
</dbReference>
<reference evidence="17" key="1">
    <citation type="submission" date="2015-09" db="EMBL/GenBank/DDBJ databases">
        <authorList>
            <person name="Rodrigo-Torres Lidia"/>
            <person name="Arahal R.David."/>
        </authorList>
    </citation>
    <scope>NUCLEOTIDE SEQUENCE [LARGE SCALE GENOMIC DNA]</scope>
    <source>
        <strain evidence="17">CECT 5114</strain>
    </source>
</reference>
<feature type="domain" description="HTH dtxR-type" evidence="15">
    <location>
        <begin position="65"/>
        <end position="125"/>
    </location>
</feature>
<dbReference type="InterPro" id="IPR000835">
    <property type="entry name" value="HTH_MarR-typ"/>
</dbReference>
<dbReference type="GO" id="GO:0046983">
    <property type="term" value="F:protein dimerization activity"/>
    <property type="evidence" value="ECO:0007669"/>
    <property type="project" value="InterPro"/>
</dbReference>
<evidence type="ECO:0000313" key="17">
    <source>
        <dbReference type="Proteomes" id="UP000051184"/>
    </source>
</evidence>
<comment type="function">
    <text evidence="12">In the presence of manganese, represses expression of mntH and mntS. Up-regulates expression of mntP.</text>
</comment>
<dbReference type="InterPro" id="IPR022687">
    <property type="entry name" value="HTH_DTXR"/>
</dbReference>
<accession>A0A0P1IND4</accession>
<dbReference type="InterPro" id="IPR036388">
    <property type="entry name" value="WH-like_DNA-bd_sf"/>
</dbReference>
<dbReference type="SMART" id="SM00529">
    <property type="entry name" value="HTH_DTXR"/>
    <property type="match status" value="1"/>
</dbReference>
<dbReference type="InterPro" id="IPR050536">
    <property type="entry name" value="DtxR_MntR_Metal-Reg"/>
</dbReference>
<feature type="compositionally biased region" description="Polar residues" evidence="14">
    <location>
        <begin position="10"/>
        <end position="37"/>
    </location>
</feature>
<comment type="subcellular location">
    <subcellularLocation>
        <location evidence="1">Cytoplasm</location>
    </subcellularLocation>
</comment>
<organism evidence="16 17">
    <name type="scientific">Cognatishimia activa</name>
    <dbReference type="NCBI Taxonomy" id="1715691"/>
    <lineage>
        <taxon>Bacteria</taxon>
        <taxon>Pseudomonadati</taxon>
        <taxon>Pseudomonadota</taxon>
        <taxon>Alphaproteobacteria</taxon>
        <taxon>Rhodobacterales</taxon>
        <taxon>Paracoccaceae</taxon>
        <taxon>Cognatishimia</taxon>
    </lineage>
</organism>
<evidence type="ECO:0000256" key="14">
    <source>
        <dbReference type="SAM" id="MobiDB-lite"/>
    </source>
</evidence>
<name>A0A0P1IND4_9RHOB</name>
<evidence type="ECO:0000256" key="13">
    <source>
        <dbReference type="ARBA" id="ARBA00032593"/>
    </source>
</evidence>
<dbReference type="InterPro" id="IPR001367">
    <property type="entry name" value="Fe_dep_repressor"/>
</dbReference>
<keyword evidence="5" id="KW-0963">Cytoplasm</keyword>
<keyword evidence="8" id="KW-0238">DNA-binding</keyword>
<dbReference type="InterPro" id="IPR022689">
    <property type="entry name" value="Iron_dep_repressor"/>
</dbReference>
<dbReference type="PANTHER" id="PTHR33238:SF11">
    <property type="entry name" value="TRANSCRIPTIONAL REGULATOR MNTR"/>
    <property type="match status" value="1"/>
</dbReference>
<evidence type="ECO:0000256" key="5">
    <source>
        <dbReference type="ARBA" id="ARBA00022490"/>
    </source>
</evidence>
<dbReference type="InterPro" id="IPR011991">
    <property type="entry name" value="ArsR-like_HTH"/>
</dbReference>
<keyword evidence="9" id="KW-0010">Activator</keyword>
<evidence type="ECO:0000256" key="8">
    <source>
        <dbReference type="ARBA" id="ARBA00023125"/>
    </source>
</evidence>
<dbReference type="EMBL" id="CYUE01000007">
    <property type="protein sequence ID" value="CUK25129.1"/>
    <property type="molecule type" value="Genomic_DNA"/>
</dbReference>
<dbReference type="CDD" id="cd00090">
    <property type="entry name" value="HTH_ARSR"/>
    <property type="match status" value="1"/>
</dbReference>
<comment type="similarity">
    <text evidence="2">Belongs to the DtxR/MntR family.</text>
</comment>
<dbReference type="PANTHER" id="PTHR33238">
    <property type="entry name" value="IRON (METAL) DEPENDENT REPRESSOR, DTXR FAMILY"/>
    <property type="match status" value="1"/>
</dbReference>
<evidence type="ECO:0000256" key="10">
    <source>
        <dbReference type="ARBA" id="ARBA00023163"/>
    </source>
</evidence>
<dbReference type="SMART" id="SM00347">
    <property type="entry name" value="HTH_MARR"/>
    <property type="match status" value="1"/>
</dbReference>
<feature type="region of interest" description="Disordered" evidence="14">
    <location>
        <begin position="1"/>
        <end position="50"/>
    </location>
</feature>
<evidence type="ECO:0000256" key="11">
    <source>
        <dbReference type="ARBA" id="ARBA00023211"/>
    </source>
</evidence>
<dbReference type="AlphaFoldDB" id="A0A0P1IND4"/>
<feature type="compositionally biased region" description="Basic and acidic residues" evidence="14">
    <location>
        <begin position="38"/>
        <end position="50"/>
    </location>
</feature>
<dbReference type="Gene3D" id="1.10.10.10">
    <property type="entry name" value="Winged helix-like DNA-binding domain superfamily/Winged helix DNA-binding domain"/>
    <property type="match status" value="1"/>
</dbReference>
<evidence type="ECO:0000256" key="2">
    <source>
        <dbReference type="ARBA" id="ARBA00007871"/>
    </source>
</evidence>
<dbReference type="NCBIfam" id="NF008273">
    <property type="entry name" value="PRK11050.1"/>
    <property type="match status" value="1"/>
</dbReference>
<evidence type="ECO:0000256" key="1">
    <source>
        <dbReference type="ARBA" id="ARBA00004496"/>
    </source>
</evidence>
<keyword evidence="7" id="KW-0805">Transcription regulation</keyword>
<evidence type="ECO:0000256" key="7">
    <source>
        <dbReference type="ARBA" id="ARBA00023015"/>
    </source>
</evidence>
<dbReference type="GO" id="GO:0003700">
    <property type="term" value="F:DNA-binding transcription factor activity"/>
    <property type="evidence" value="ECO:0007669"/>
    <property type="project" value="InterPro"/>
</dbReference>
<evidence type="ECO:0000256" key="12">
    <source>
        <dbReference type="ARBA" id="ARBA00025185"/>
    </source>
</evidence>
<keyword evidence="6" id="KW-0678">Repressor</keyword>
<dbReference type="Pfam" id="PF02742">
    <property type="entry name" value="Fe_dep_repr_C"/>
    <property type="match status" value="1"/>
</dbReference>
<dbReference type="GO" id="GO:0003677">
    <property type="term" value="F:DNA binding"/>
    <property type="evidence" value="ECO:0007669"/>
    <property type="project" value="UniProtKB-KW"/>
</dbReference>
<evidence type="ECO:0000256" key="3">
    <source>
        <dbReference type="ARBA" id="ARBA00011738"/>
    </source>
</evidence>
<keyword evidence="11" id="KW-0464">Manganese</keyword>
<dbReference type="InterPro" id="IPR036421">
    <property type="entry name" value="Fe_dep_repressor_sf"/>
</dbReference>
<dbReference type="GO" id="GO:0005737">
    <property type="term" value="C:cytoplasm"/>
    <property type="evidence" value="ECO:0007669"/>
    <property type="project" value="UniProtKB-SubCell"/>
</dbReference>
<comment type="subunit">
    <text evidence="3">Homodimer.</text>
</comment>
<dbReference type="PROSITE" id="PS50944">
    <property type="entry name" value="HTH_DTXR"/>
    <property type="match status" value="1"/>
</dbReference>
<sequence>MAPLKKLDASNLSTQSQLVVNPSTFRQSPVMSPGASQTREDFMPDSRDPEAQADGFAHVRNAHESEMAEDYVELIAELIEAHGEARPVDIAERLGVKAPTVTKNISRLKQAGLVRREKYRSVFLTERGQALAEACRRRHRIVVAFLQSLGIDEVTAERDAEGIEHHVSEATLLAFEKHIKRPG</sequence>
<dbReference type="GO" id="GO:0046914">
    <property type="term" value="F:transition metal ion binding"/>
    <property type="evidence" value="ECO:0007669"/>
    <property type="project" value="InterPro"/>
</dbReference>
<dbReference type="Proteomes" id="UP000051184">
    <property type="component" value="Unassembled WGS sequence"/>
</dbReference>
<evidence type="ECO:0000256" key="4">
    <source>
        <dbReference type="ARBA" id="ARBA00022386"/>
    </source>
</evidence>
<keyword evidence="10" id="KW-0804">Transcription</keyword>
<proteinExistence type="inferred from homology"/>
<dbReference type="InterPro" id="IPR036390">
    <property type="entry name" value="WH_DNA-bd_sf"/>
</dbReference>
<evidence type="ECO:0000256" key="6">
    <source>
        <dbReference type="ARBA" id="ARBA00022491"/>
    </source>
</evidence>
<gene>
    <name evidence="16" type="primary">mntR</name>
    <name evidence="16" type="ORF">TA5114_00919</name>
</gene>